<keyword evidence="1" id="KW-0808">Transferase</keyword>
<sequence length="295" mass="33330">MFALVTGTGRCGSTLVHELIARHPQTGFVTNVDDLGVQRTTRRQVDLWRRMPAAVTQKGRARFAPSEAYRVLGREVSPLVVDPAADLREDDLTPWLEERLRRFVRERDERIGLPVFLHKLTGWPRAGLLSAAFPDARFVHVVRDGRAVANSWLQMPWWKGHLGPQGWHFGPLPAELDELWSQHGRTQPVLAGLAWRMLVDAHDDAAAGLGDRWITVRHEDVLRDPRTELTRILQHFGLGWNDEFASGVDRYALHEERTQAYRDDLGGRHVAALEAVMAQQLTRHGYDLSSVAAGT</sequence>
<name>A0A495XWW7_9MICO</name>
<comment type="caution">
    <text evidence="1">The sequence shown here is derived from an EMBL/GenBank/DDBJ whole genome shotgun (WGS) entry which is preliminary data.</text>
</comment>
<accession>A0A495XWW7</accession>
<dbReference type="Proteomes" id="UP000278440">
    <property type="component" value="Unassembled WGS sequence"/>
</dbReference>
<dbReference type="Pfam" id="PF13469">
    <property type="entry name" value="Sulfotransfer_3"/>
    <property type="match status" value="1"/>
</dbReference>
<dbReference type="EMBL" id="RBXT01000001">
    <property type="protein sequence ID" value="RKT78462.1"/>
    <property type="molecule type" value="Genomic_DNA"/>
</dbReference>
<protein>
    <submittedName>
        <fullName evidence="1">Sulfotransferase family protein</fullName>
    </submittedName>
</protein>
<dbReference type="AlphaFoldDB" id="A0A495XWW7"/>
<dbReference type="RefSeq" id="WP_121032701.1">
    <property type="nucleotide sequence ID" value="NZ_RBXT01000001.1"/>
</dbReference>
<keyword evidence="2" id="KW-1185">Reference proteome</keyword>
<dbReference type="SUPFAM" id="SSF52540">
    <property type="entry name" value="P-loop containing nucleoside triphosphate hydrolases"/>
    <property type="match status" value="1"/>
</dbReference>
<dbReference type="Gene3D" id="3.40.50.300">
    <property type="entry name" value="P-loop containing nucleotide triphosphate hydrolases"/>
    <property type="match status" value="1"/>
</dbReference>
<dbReference type="GO" id="GO:0016740">
    <property type="term" value="F:transferase activity"/>
    <property type="evidence" value="ECO:0007669"/>
    <property type="project" value="UniProtKB-KW"/>
</dbReference>
<dbReference type="InterPro" id="IPR027417">
    <property type="entry name" value="P-loop_NTPase"/>
</dbReference>
<dbReference type="OrthoDB" id="9777890at2"/>
<evidence type="ECO:0000313" key="1">
    <source>
        <dbReference type="EMBL" id="RKT78462.1"/>
    </source>
</evidence>
<gene>
    <name evidence="1" type="ORF">DFJ68_1908</name>
</gene>
<evidence type="ECO:0000313" key="2">
    <source>
        <dbReference type="Proteomes" id="UP000278440"/>
    </source>
</evidence>
<reference evidence="1 2" key="1">
    <citation type="submission" date="2018-10" db="EMBL/GenBank/DDBJ databases">
        <title>Sequencing the genomes of 1000 actinobacteria strains.</title>
        <authorList>
            <person name="Klenk H.-P."/>
        </authorList>
    </citation>
    <scope>NUCLEOTIDE SEQUENCE [LARGE SCALE GENOMIC DNA]</scope>
    <source>
        <strain evidence="1 2">DSM 44267</strain>
    </source>
</reference>
<proteinExistence type="predicted"/>
<organism evidence="1 2">
    <name type="scientific">Terracoccus luteus</name>
    <dbReference type="NCBI Taxonomy" id="53356"/>
    <lineage>
        <taxon>Bacteria</taxon>
        <taxon>Bacillati</taxon>
        <taxon>Actinomycetota</taxon>
        <taxon>Actinomycetes</taxon>
        <taxon>Micrococcales</taxon>
        <taxon>Intrasporangiaceae</taxon>
        <taxon>Terracoccus</taxon>
    </lineage>
</organism>